<dbReference type="OrthoDB" id="5423707at2759"/>
<dbReference type="GO" id="GO:0006364">
    <property type="term" value="P:rRNA processing"/>
    <property type="evidence" value="ECO:0007669"/>
    <property type="project" value="InterPro"/>
</dbReference>
<evidence type="ECO:0000313" key="3">
    <source>
        <dbReference type="Proteomes" id="UP000452235"/>
    </source>
</evidence>
<proteinExistence type="predicted"/>
<dbReference type="Pfam" id="PF08297">
    <property type="entry name" value="U3_snoRNA_assoc"/>
    <property type="match status" value="1"/>
</dbReference>
<name>A0A5M3YQK2_ASPTE</name>
<feature type="compositionally biased region" description="Basic and acidic residues" evidence="1">
    <location>
        <begin position="178"/>
        <end position="210"/>
    </location>
</feature>
<feature type="compositionally biased region" description="Low complexity" evidence="1">
    <location>
        <begin position="26"/>
        <end position="43"/>
    </location>
</feature>
<evidence type="ECO:0000256" key="1">
    <source>
        <dbReference type="SAM" id="MobiDB-lite"/>
    </source>
</evidence>
<comment type="caution">
    <text evidence="2">The sequence shown here is derived from an EMBL/GenBank/DDBJ whole genome shotgun (WGS) entry which is preliminary data.</text>
</comment>
<evidence type="ECO:0000313" key="2">
    <source>
        <dbReference type="EMBL" id="GFF12125.1"/>
    </source>
</evidence>
<dbReference type="EMBL" id="BLJY01000001">
    <property type="protein sequence ID" value="GFF12125.1"/>
    <property type="molecule type" value="Genomic_DNA"/>
</dbReference>
<feature type="compositionally biased region" description="Basic and acidic residues" evidence="1">
    <location>
        <begin position="283"/>
        <end position="297"/>
    </location>
</feature>
<feature type="region of interest" description="Disordered" evidence="1">
    <location>
        <begin position="1"/>
        <end position="219"/>
    </location>
</feature>
<feature type="compositionally biased region" description="Polar residues" evidence="1">
    <location>
        <begin position="315"/>
        <end position="342"/>
    </location>
</feature>
<dbReference type="InterPro" id="IPR013268">
    <property type="entry name" value="UTP16"/>
</dbReference>
<feature type="region of interest" description="Disordered" evidence="1">
    <location>
        <begin position="258"/>
        <end position="359"/>
    </location>
</feature>
<protein>
    <submittedName>
        <fullName evidence="2">Immediate-early protein</fullName>
    </submittedName>
</protein>
<feature type="compositionally biased region" description="Low complexity" evidence="1">
    <location>
        <begin position="107"/>
        <end position="117"/>
    </location>
</feature>
<keyword evidence="3" id="KW-1185">Reference proteome</keyword>
<dbReference type="GO" id="GO:0030515">
    <property type="term" value="F:snoRNA binding"/>
    <property type="evidence" value="ECO:0007669"/>
    <property type="project" value="InterPro"/>
</dbReference>
<organism evidence="2 3">
    <name type="scientific">Aspergillus terreus</name>
    <dbReference type="NCBI Taxonomy" id="33178"/>
    <lineage>
        <taxon>Eukaryota</taxon>
        <taxon>Fungi</taxon>
        <taxon>Dikarya</taxon>
        <taxon>Ascomycota</taxon>
        <taxon>Pezizomycotina</taxon>
        <taxon>Eurotiomycetes</taxon>
        <taxon>Eurotiomycetidae</taxon>
        <taxon>Eurotiales</taxon>
        <taxon>Aspergillaceae</taxon>
        <taxon>Aspergillus</taxon>
        <taxon>Aspergillus subgen. Circumdati</taxon>
    </lineage>
</organism>
<gene>
    <name evidence="2" type="ORF">ATEIFO6365_0001034800</name>
</gene>
<dbReference type="VEuPathDB" id="FungiDB:ATEG_01148"/>
<dbReference type="Proteomes" id="UP000452235">
    <property type="component" value="Unassembled WGS sequence"/>
</dbReference>
<accession>A0A5M3YQK2</accession>
<sequence>MFSHIVTAAKGLLARQSSHETPSAQPDSSPANPSALSAPADNSEMVTATRRRTFSPVRPAAETNSNGAEKKNGKRKSGAVNTAVEVQVIKKRKTSPEITPEEDASQIEEPQPQQEANAETEEKAAPPAKKHFRFDSEEPELPVEIPMEEPEKQPEPAEEDSSDDDEAPEAVDNSAEMSRLRQEAKKQEEIKQREEQLKREKRKKLDDLRKAQAKAANKKKEILADDLSESTATLQGSITQDARRAALPALLPDDILNAAPVARPPTPPADGMDILQKKPNKLKFLDKEEKRPKDVHMGDVTIRVLDDNVPRKTSKTTLPPKSSKAGLNSKQGWLNRARSTGHVNGLRRTTGGPSAFVRR</sequence>
<feature type="compositionally biased region" description="Acidic residues" evidence="1">
    <location>
        <begin position="156"/>
        <end position="169"/>
    </location>
</feature>
<feature type="compositionally biased region" description="Polar residues" evidence="1">
    <location>
        <begin position="15"/>
        <end position="25"/>
    </location>
</feature>
<reference evidence="2 3" key="1">
    <citation type="submission" date="2020-01" db="EMBL/GenBank/DDBJ databases">
        <title>Aspergillus terreus IFO 6365 whole genome shotgun sequence.</title>
        <authorList>
            <person name="Kanamasa S."/>
            <person name="Takahashi H."/>
        </authorList>
    </citation>
    <scope>NUCLEOTIDE SEQUENCE [LARGE SCALE GENOMIC DNA]</scope>
    <source>
        <strain evidence="2 3">IFO 6365</strain>
    </source>
</reference>
<dbReference type="AlphaFoldDB" id="A0A5M3YQK2"/>